<dbReference type="RefSeq" id="WP_274923882.1">
    <property type="nucleotide sequence ID" value="NZ_JAKELO010000002.1"/>
</dbReference>
<dbReference type="Gene3D" id="3.90.220.20">
    <property type="entry name" value="DNA methylase specificity domains"/>
    <property type="match status" value="2"/>
</dbReference>
<keyword evidence="6" id="KW-0540">Nuclease</keyword>
<accession>A0A9Q4KR93</accession>
<evidence type="ECO:0000313" key="6">
    <source>
        <dbReference type="EMBL" id="MDE4907217.1"/>
    </source>
</evidence>
<dbReference type="SUPFAM" id="SSF116734">
    <property type="entry name" value="DNA methylase specificity domain"/>
    <property type="match status" value="2"/>
</dbReference>
<comment type="similarity">
    <text evidence="1">Belongs to the type-I restriction system S methylase family.</text>
</comment>
<evidence type="ECO:0000259" key="5">
    <source>
        <dbReference type="Pfam" id="PF01420"/>
    </source>
</evidence>
<dbReference type="InterPro" id="IPR051212">
    <property type="entry name" value="Type-I_RE_S_subunit"/>
</dbReference>
<dbReference type="Proteomes" id="UP001143747">
    <property type="component" value="Unassembled WGS sequence"/>
</dbReference>
<dbReference type="AlphaFoldDB" id="A0A9Q4KR93"/>
<evidence type="ECO:0000256" key="3">
    <source>
        <dbReference type="ARBA" id="ARBA00023125"/>
    </source>
</evidence>
<feature type="domain" description="Type I restriction modification DNA specificity" evidence="5">
    <location>
        <begin position="343"/>
        <end position="509"/>
    </location>
</feature>
<feature type="coiled-coil region" evidence="4">
    <location>
        <begin position="494"/>
        <end position="521"/>
    </location>
</feature>
<keyword evidence="7" id="KW-1185">Reference proteome</keyword>
<evidence type="ECO:0000313" key="7">
    <source>
        <dbReference type="Proteomes" id="UP001143747"/>
    </source>
</evidence>
<dbReference type="GO" id="GO:0003677">
    <property type="term" value="F:DNA binding"/>
    <property type="evidence" value="ECO:0007669"/>
    <property type="project" value="UniProtKB-KW"/>
</dbReference>
<dbReference type="InterPro" id="IPR044946">
    <property type="entry name" value="Restrct_endonuc_typeI_TRD_sf"/>
</dbReference>
<sequence length="528" mass="59802">MQGRLVPQNPEDEPASVLLERIQAEKARLVKEGKIKKQKALPPVDESDVPYELPEKWVWTKLQNIGTINPRNQDISDDLETSFIPMPYISEKYGIPPISDVKNWSEIKSGYTHFGENDVVLAKITPCFQNGKSAHIINLKNGIGAGTTELHVFRGFWNQLNPKYVLLYLKSPNFILGGIPKMTGSAGQKRIPKDYFAGNPFPIPPLAEQHRIVERVDTLMKLCDELEVRQNTESERRRMLLLSSLNAIFDTKEPDGAATAREILHDKFDLLFDDKKSIAELRKTILQLAVQGRLVEQNPEDELASVLLEKIQVEKARLVKEGKIKKQKALPPVDLDEVPYDLPEGWVWTRLGELIELISGQHIQKSDYYDFPQGIPYITGPIDFGEKYPIISKWTDKPKTISKKNNILVTVKGAGLGKNNLVNLQELAISRQLMALNCIKVDYKYIFILIKSKYNYFQKKGVGIAIPGICRDDVTFIILPLPPLTEQHRIVERVDTLMKLCDELEERVSAKEDAAERLLLSVCDGICG</sequence>
<keyword evidence="3" id="KW-0238">DNA-binding</keyword>
<comment type="caution">
    <text evidence="6">The sequence shown here is derived from an EMBL/GenBank/DDBJ whole genome shotgun (WGS) entry which is preliminary data.</text>
</comment>
<evidence type="ECO:0000256" key="2">
    <source>
        <dbReference type="ARBA" id="ARBA00022747"/>
    </source>
</evidence>
<proteinExistence type="inferred from homology"/>
<dbReference type="CDD" id="cd17496">
    <property type="entry name" value="RMtype1_S_BliBORF2384P-TRD1-CR1_like"/>
    <property type="match status" value="1"/>
</dbReference>
<evidence type="ECO:0000256" key="1">
    <source>
        <dbReference type="ARBA" id="ARBA00010923"/>
    </source>
</evidence>
<dbReference type="EMBL" id="JAKELO010000002">
    <property type="protein sequence ID" value="MDE4907217.1"/>
    <property type="molecule type" value="Genomic_DNA"/>
</dbReference>
<dbReference type="GO" id="GO:0009307">
    <property type="term" value="P:DNA restriction-modification system"/>
    <property type="evidence" value="ECO:0007669"/>
    <property type="project" value="UniProtKB-KW"/>
</dbReference>
<dbReference type="InterPro" id="IPR000055">
    <property type="entry name" value="Restrct_endonuc_typeI_TRD"/>
</dbReference>
<keyword evidence="6" id="KW-0255">Endonuclease</keyword>
<keyword evidence="4" id="KW-0175">Coiled coil</keyword>
<name>A0A9Q4KR93_9EURY</name>
<organism evidence="6 7">
    <name type="scientific">Methanogenium marinum</name>
    <dbReference type="NCBI Taxonomy" id="348610"/>
    <lineage>
        <taxon>Archaea</taxon>
        <taxon>Methanobacteriati</taxon>
        <taxon>Methanobacteriota</taxon>
        <taxon>Stenosarchaea group</taxon>
        <taxon>Methanomicrobia</taxon>
        <taxon>Methanomicrobiales</taxon>
        <taxon>Methanomicrobiaceae</taxon>
        <taxon>Methanogenium</taxon>
    </lineage>
</organism>
<dbReference type="PANTHER" id="PTHR43140:SF1">
    <property type="entry name" value="TYPE I RESTRICTION ENZYME ECOKI SPECIFICITY SUBUNIT"/>
    <property type="match status" value="1"/>
</dbReference>
<dbReference type="PANTHER" id="PTHR43140">
    <property type="entry name" value="TYPE-1 RESTRICTION ENZYME ECOKI SPECIFICITY PROTEIN"/>
    <property type="match status" value="1"/>
</dbReference>
<dbReference type="GO" id="GO:0004519">
    <property type="term" value="F:endonuclease activity"/>
    <property type="evidence" value="ECO:0007669"/>
    <property type="project" value="UniProtKB-KW"/>
</dbReference>
<protein>
    <submittedName>
        <fullName evidence="6">Restriction endonuclease subunit S</fullName>
        <ecNumber evidence="6">3.1.21.-</ecNumber>
    </submittedName>
</protein>
<feature type="domain" description="Type I restriction modification DNA specificity" evidence="5">
    <location>
        <begin position="54"/>
        <end position="233"/>
    </location>
</feature>
<gene>
    <name evidence="6" type="ORF">L0665_01065</name>
</gene>
<evidence type="ECO:0000256" key="4">
    <source>
        <dbReference type="SAM" id="Coils"/>
    </source>
</evidence>
<keyword evidence="2" id="KW-0680">Restriction system</keyword>
<keyword evidence="6" id="KW-0378">Hydrolase</keyword>
<dbReference type="EC" id="3.1.21.-" evidence="6"/>
<dbReference type="CDD" id="cd17260">
    <property type="entry name" value="RMtype1_S_EcoEI-TRD1-CR1_like"/>
    <property type="match status" value="1"/>
</dbReference>
<dbReference type="GO" id="GO:0016787">
    <property type="term" value="F:hydrolase activity"/>
    <property type="evidence" value="ECO:0007669"/>
    <property type="project" value="UniProtKB-KW"/>
</dbReference>
<reference evidence="6" key="1">
    <citation type="submission" date="2022-01" db="EMBL/GenBank/DDBJ databases">
        <title>Draft genome of Methanogenium marinum DSM 15558.</title>
        <authorList>
            <person name="Chen S.-C."/>
            <person name="You Y.-T."/>
        </authorList>
    </citation>
    <scope>NUCLEOTIDE SEQUENCE</scope>
    <source>
        <strain evidence="6">DSM 15558</strain>
    </source>
</reference>
<dbReference type="Pfam" id="PF01420">
    <property type="entry name" value="Methylase_S"/>
    <property type="match status" value="2"/>
</dbReference>